<keyword evidence="5 12" id="KW-0732">Signal</keyword>
<dbReference type="PROSITE" id="PS51892">
    <property type="entry name" value="SUBTILASE"/>
    <property type="match status" value="1"/>
</dbReference>
<evidence type="ECO:0000256" key="9">
    <source>
        <dbReference type="PIRSR" id="PIRSR615500-1"/>
    </source>
</evidence>
<dbReference type="Gene3D" id="2.60.40.2310">
    <property type="match status" value="1"/>
</dbReference>
<dbReference type="InterPro" id="IPR046450">
    <property type="entry name" value="PA_dom_sf"/>
</dbReference>
<evidence type="ECO:0000256" key="6">
    <source>
        <dbReference type="ARBA" id="ARBA00022801"/>
    </source>
</evidence>
<evidence type="ECO:0000313" key="17">
    <source>
        <dbReference type="EMBL" id="KAK4801880.1"/>
    </source>
</evidence>
<evidence type="ECO:0000259" key="15">
    <source>
        <dbReference type="Pfam" id="PF05922"/>
    </source>
</evidence>
<dbReference type="SUPFAM" id="SSF52025">
    <property type="entry name" value="PA domain"/>
    <property type="match status" value="1"/>
</dbReference>
<dbReference type="InterPro" id="IPR045051">
    <property type="entry name" value="SBT"/>
</dbReference>
<evidence type="ECO:0000256" key="8">
    <source>
        <dbReference type="ARBA" id="ARBA00023180"/>
    </source>
</evidence>
<dbReference type="SUPFAM" id="SSF52743">
    <property type="entry name" value="Subtilisin-like"/>
    <property type="match status" value="1"/>
</dbReference>
<dbReference type="InterPro" id="IPR034197">
    <property type="entry name" value="Peptidases_S8_3"/>
</dbReference>
<dbReference type="Pfam" id="PF02225">
    <property type="entry name" value="PA"/>
    <property type="match status" value="1"/>
</dbReference>
<dbReference type="EMBL" id="JAXQNO010000002">
    <property type="protein sequence ID" value="KAK4801880.1"/>
    <property type="molecule type" value="Genomic_DNA"/>
</dbReference>
<gene>
    <name evidence="17" type="ORF">SAY86_000083</name>
</gene>
<dbReference type="FunFam" id="3.50.30.30:FF:000005">
    <property type="entry name" value="subtilisin-like protease SBT1.5"/>
    <property type="match status" value="1"/>
</dbReference>
<evidence type="ECO:0000256" key="3">
    <source>
        <dbReference type="ARBA" id="ARBA00022525"/>
    </source>
</evidence>
<dbReference type="CDD" id="cd04852">
    <property type="entry name" value="Peptidases_S8_3"/>
    <property type="match status" value="1"/>
</dbReference>
<sequence>MRREPAFFLFFFLFLFFPLLASCENSQVFIVYFGEHKGDKLLHEIEDSHHSYLLSVKESEEDARASLLYSYKHSINGFAAVLTQDEASKLSEMDEVALVFRSDSNKYSLQTTRSWEFLGLEDHMGHQALDWKNRQLGDGLWQRAKYGREVIVGILDTGLWPDSESFSDEGVGPMPKTWKGICQTGQGFNSSHCNRKLIGARYYLKGYEQRYGPLNTTLDSRSPRDLDGHGTHTASTAVGRSVPKVSALGGFGLGTVSGGAPLARLAVYKVCWAIPGKSKVEGNTCFEEDMLAAFDDAIADGVHVLSVSIGTQSPIPYTQDGIAVGAFHAAKNNIVVACAAGNAGPTPSTLSNPAPWIITVGASSLDRRFISPVILGNGECLEGETVTPHNLRDYYPLVYAGDVVTPDVPKTPIAGQCLLGSLSPKKVKGKIVLCLRGNGTRVGKGMEVKRAGGAGFILGNSAANGAELVTDAHVLPATSVSWISAQKILQYINSTSNPTAMLIPAKTVLQSRPAPFMASFTSRGPNPIDPNILKPDITAPGLNILAAWTGADSPSKLESDNRRVEYNFESGTSMACPHVAAVAALLRAIHPSWSAAAIRSAIITTANPVNNMGLPIADAAAKKETPFAFGSGHLSPQKASDPGLVYDASYKDYAMYFLCRTGVKDPDKKYKCPRKAVAGYDLNSPSLQVSGLNRILTVKRTVTNVGLNNSNYTSYITEPSGYSIKITPSTLFFDRVGQKKRFTIRIEPKTQTTHNTSEYSFGWYGWSDGVHTVRSPTAISPA</sequence>
<evidence type="ECO:0000259" key="13">
    <source>
        <dbReference type="Pfam" id="PF00082"/>
    </source>
</evidence>
<dbReference type="Gene3D" id="3.40.50.200">
    <property type="entry name" value="Peptidase S8/S53 domain"/>
    <property type="match status" value="1"/>
</dbReference>
<keyword evidence="3" id="KW-0964">Secreted</keyword>
<dbReference type="InterPro" id="IPR003137">
    <property type="entry name" value="PA_domain"/>
</dbReference>
<keyword evidence="7 10" id="KW-0720">Serine protease</keyword>
<dbReference type="Pfam" id="PF17766">
    <property type="entry name" value="fn3_6"/>
    <property type="match status" value="1"/>
</dbReference>
<dbReference type="Pfam" id="PF05922">
    <property type="entry name" value="Inhibitor_I9"/>
    <property type="match status" value="1"/>
</dbReference>
<dbReference type="PROSITE" id="PS00138">
    <property type="entry name" value="SUBTILASE_SER"/>
    <property type="match status" value="1"/>
</dbReference>
<keyword evidence="18" id="KW-1185">Reference proteome</keyword>
<name>A0AAN7MTU8_TRANT</name>
<dbReference type="InterPro" id="IPR036852">
    <property type="entry name" value="Peptidase_S8/S53_dom_sf"/>
</dbReference>
<evidence type="ECO:0008006" key="19">
    <source>
        <dbReference type="Google" id="ProtNLM"/>
    </source>
</evidence>
<protein>
    <recommendedName>
        <fullName evidence="19">Subtilisin-like protease SBT5.6</fullName>
    </recommendedName>
</protein>
<dbReference type="InterPro" id="IPR010259">
    <property type="entry name" value="S8pro/Inhibitor_I9"/>
</dbReference>
<dbReference type="Proteomes" id="UP001346149">
    <property type="component" value="Unassembled WGS sequence"/>
</dbReference>
<dbReference type="FunFam" id="3.30.70.80:FF:000002">
    <property type="entry name" value="Subtilisin-like protease SBT5.3"/>
    <property type="match status" value="1"/>
</dbReference>
<dbReference type="InterPro" id="IPR015500">
    <property type="entry name" value="Peptidase_S8_subtilisin-rel"/>
</dbReference>
<dbReference type="PROSITE" id="PS51257">
    <property type="entry name" value="PROKAR_LIPOPROTEIN"/>
    <property type="match status" value="1"/>
</dbReference>
<evidence type="ECO:0000256" key="4">
    <source>
        <dbReference type="ARBA" id="ARBA00022670"/>
    </source>
</evidence>
<feature type="domain" description="Subtilisin-like protease fibronectin type-III" evidence="16">
    <location>
        <begin position="681"/>
        <end position="779"/>
    </location>
</feature>
<feature type="chain" id="PRO_5042810206" description="Subtilisin-like protease SBT5.6" evidence="12">
    <location>
        <begin position="24"/>
        <end position="782"/>
    </location>
</feature>
<dbReference type="GO" id="GO:0004252">
    <property type="term" value="F:serine-type endopeptidase activity"/>
    <property type="evidence" value="ECO:0007669"/>
    <property type="project" value="UniProtKB-UniRule"/>
</dbReference>
<dbReference type="Pfam" id="PF00082">
    <property type="entry name" value="Peptidase_S8"/>
    <property type="match status" value="1"/>
</dbReference>
<evidence type="ECO:0000259" key="16">
    <source>
        <dbReference type="Pfam" id="PF17766"/>
    </source>
</evidence>
<evidence type="ECO:0000256" key="12">
    <source>
        <dbReference type="SAM" id="SignalP"/>
    </source>
</evidence>
<dbReference type="Gene3D" id="3.30.70.80">
    <property type="entry name" value="Peptidase S8 propeptide/proteinase inhibitor I9"/>
    <property type="match status" value="1"/>
</dbReference>
<evidence type="ECO:0000256" key="2">
    <source>
        <dbReference type="ARBA" id="ARBA00011073"/>
    </source>
</evidence>
<dbReference type="InterPro" id="IPR023828">
    <property type="entry name" value="Peptidase_S8_Ser-AS"/>
</dbReference>
<dbReference type="PANTHER" id="PTHR10795">
    <property type="entry name" value="PROPROTEIN CONVERTASE SUBTILISIN/KEXIN"/>
    <property type="match status" value="1"/>
</dbReference>
<dbReference type="GO" id="GO:0005576">
    <property type="term" value="C:extracellular region"/>
    <property type="evidence" value="ECO:0007669"/>
    <property type="project" value="UniProtKB-SubCell"/>
</dbReference>
<keyword evidence="8" id="KW-0325">Glycoprotein</keyword>
<evidence type="ECO:0000313" key="18">
    <source>
        <dbReference type="Proteomes" id="UP001346149"/>
    </source>
</evidence>
<proteinExistence type="inferred from homology"/>
<dbReference type="PROSITE" id="PS00136">
    <property type="entry name" value="SUBTILASE_ASP"/>
    <property type="match status" value="1"/>
</dbReference>
<feature type="active site" description="Charge relay system" evidence="9 10">
    <location>
        <position position="156"/>
    </location>
</feature>
<dbReference type="PRINTS" id="PR00723">
    <property type="entry name" value="SUBTILISIN"/>
</dbReference>
<feature type="domain" description="Inhibitor I9" evidence="15">
    <location>
        <begin position="28"/>
        <end position="102"/>
    </location>
</feature>
<dbReference type="FunFam" id="3.40.50.200:FF:000006">
    <property type="entry name" value="Subtilisin-like protease SBT1.5"/>
    <property type="match status" value="1"/>
</dbReference>
<feature type="domain" description="Peptidase S8/S53" evidence="13">
    <location>
        <begin position="147"/>
        <end position="632"/>
    </location>
</feature>
<organism evidence="17 18">
    <name type="scientific">Trapa natans</name>
    <name type="common">Water chestnut</name>
    <dbReference type="NCBI Taxonomy" id="22666"/>
    <lineage>
        <taxon>Eukaryota</taxon>
        <taxon>Viridiplantae</taxon>
        <taxon>Streptophyta</taxon>
        <taxon>Embryophyta</taxon>
        <taxon>Tracheophyta</taxon>
        <taxon>Spermatophyta</taxon>
        <taxon>Magnoliopsida</taxon>
        <taxon>eudicotyledons</taxon>
        <taxon>Gunneridae</taxon>
        <taxon>Pentapetalae</taxon>
        <taxon>rosids</taxon>
        <taxon>malvids</taxon>
        <taxon>Myrtales</taxon>
        <taxon>Lythraceae</taxon>
        <taxon>Trapa</taxon>
    </lineage>
</organism>
<feature type="active site" description="Charge relay system" evidence="9 10">
    <location>
        <position position="229"/>
    </location>
</feature>
<dbReference type="GO" id="GO:0006508">
    <property type="term" value="P:proteolysis"/>
    <property type="evidence" value="ECO:0007669"/>
    <property type="project" value="UniProtKB-KW"/>
</dbReference>
<evidence type="ECO:0000256" key="11">
    <source>
        <dbReference type="RuleBase" id="RU003355"/>
    </source>
</evidence>
<comment type="caution">
    <text evidence="17">The sequence shown here is derived from an EMBL/GenBank/DDBJ whole genome shotgun (WGS) entry which is preliminary data.</text>
</comment>
<evidence type="ECO:0000256" key="7">
    <source>
        <dbReference type="ARBA" id="ARBA00022825"/>
    </source>
</evidence>
<keyword evidence="4 10" id="KW-0645">Protease</keyword>
<comment type="subcellular location">
    <subcellularLocation>
        <location evidence="1">Secreted</location>
    </subcellularLocation>
</comment>
<evidence type="ECO:0000256" key="1">
    <source>
        <dbReference type="ARBA" id="ARBA00004613"/>
    </source>
</evidence>
<evidence type="ECO:0000256" key="5">
    <source>
        <dbReference type="ARBA" id="ARBA00022729"/>
    </source>
</evidence>
<feature type="domain" description="PA" evidence="14">
    <location>
        <begin position="414"/>
        <end position="487"/>
    </location>
</feature>
<accession>A0AAN7MTU8</accession>
<comment type="similarity">
    <text evidence="2 10 11">Belongs to the peptidase S8 family.</text>
</comment>
<dbReference type="CDD" id="cd02120">
    <property type="entry name" value="PA_subtilisin_like"/>
    <property type="match status" value="1"/>
</dbReference>
<feature type="active site" description="Charge relay system" evidence="9 10">
    <location>
        <position position="573"/>
    </location>
</feature>
<evidence type="ECO:0000259" key="14">
    <source>
        <dbReference type="Pfam" id="PF02225"/>
    </source>
</evidence>
<reference evidence="17 18" key="1">
    <citation type="journal article" date="2023" name="Hortic Res">
        <title>Pangenome of water caltrop reveals structural variations and asymmetric subgenome divergence after allopolyploidization.</title>
        <authorList>
            <person name="Zhang X."/>
            <person name="Chen Y."/>
            <person name="Wang L."/>
            <person name="Yuan Y."/>
            <person name="Fang M."/>
            <person name="Shi L."/>
            <person name="Lu R."/>
            <person name="Comes H.P."/>
            <person name="Ma Y."/>
            <person name="Chen Y."/>
            <person name="Huang G."/>
            <person name="Zhou Y."/>
            <person name="Zheng Z."/>
            <person name="Qiu Y."/>
        </authorList>
    </citation>
    <scope>NUCLEOTIDE SEQUENCE [LARGE SCALE GENOMIC DNA]</scope>
    <source>
        <strain evidence="17">F231</strain>
    </source>
</reference>
<evidence type="ECO:0000256" key="10">
    <source>
        <dbReference type="PROSITE-ProRule" id="PRU01240"/>
    </source>
</evidence>
<dbReference type="InterPro" id="IPR000209">
    <property type="entry name" value="Peptidase_S8/S53_dom"/>
</dbReference>
<dbReference type="InterPro" id="IPR023827">
    <property type="entry name" value="Peptidase_S8_Asp-AS"/>
</dbReference>
<dbReference type="InterPro" id="IPR041469">
    <property type="entry name" value="Subtilisin-like_FN3"/>
</dbReference>
<dbReference type="AlphaFoldDB" id="A0AAN7MTU8"/>
<feature type="signal peptide" evidence="12">
    <location>
        <begin position="1"/>
        <end position="23"/>
    </location>
</feature>
<dbReference type="InterPro" id="IPR037045">
    <property type="entry name" value="S8pro/Inhibitor_I9_sf"/>
</dbReference>
<keyword evidence="6 10" id="KW-0378">Hydrolase</keyword>
<dbReference type="Gene3D" id="3.50.30.30">
    <property type="match status" value="1"/>
</dbReference>